<dbReference type="GO" id="GO:0015293">
    <property type="term" value="F:symporter activity"/>
    <property type="evidence" value="ECO:0007669"/>
    <property type="project" value="InterPro"/>
</dbReference>
<keyword evidence="3" id="KW-1185">Reference proteome</keyword>
<dbReference type="Pfam" id="PF13347">
    <property type="entry name" value="MFS_2"/>
    <property type="match status" value="1"/>
</dbReference>
<feature type="transmembrane region" description="Helical" evidence="1">
    <location>
        <begin position="408"/>
        <end position="433"/>
    </location>
</feature>
<dbReference type="HOGENOM" id="CLU_027408_6_0_3"/>
<dbReference type="InterPro" id="IPR036259">
    <property type="entry name" value="MFS_trans_sf"/>
</dbReference>
<organism evidence="2 3">
    <name type="scientific">Dactylococcopsis salina (strain PCC 8305)</name>
    <name type="common">Myxobactron salinum</name>
    <dbReference type="NCBI Taxonomy" id="13035"/>
    <lineage>
        <taxon>Bacteria</taxon>
        <taxon>Bacillati</taxon>
        <taxon>Cyanobacteriota</taxon>
        <taxon>Cyanophyceae</taxon>
        <taxon>Nodosilineales</taxon>
        <taxon>Cymatolegaceae</taxon>
        <taxon>Dactylococcopsis</taxon>
    </lineage>
</organism>
<feature type="transmembrane region" description="Helical" evidence="1">
    <location>
        <begin position="86"/>
        <end position="105"/>
    </location>
</feature>
<dbReference type="GO" id="GO:0008643">
    <property type="term" value="P:carbohydrate transport"/>
    <property type="evidence" value="ECO:0007669"/>
    <property type="project" value="InterPro"/>
</dbReference>
<dbReference type="RefSeq" id="WP_015228870.1">
    <property type="nucleotide sequence ID" value="NC_019780.1"/>
</dbReference>
<dbReference type="EMBL" id="CP003944">
    <property type="protein sequence ID" value="AFZ49861.1"/>
    <property type="molecule type" value="Genomic_DNA"/>
</dbReference>
<dbReference type="AlphaFoldDB" id="K9YSE3"/>
<dbReference type="KEGG" id="dsl:Dacsa_1159"/>
<keyword evidence="1" id="KW-0472">Membrane</keyword>
<keyword evidence="1" id="KW-0812">Transmembrane</keyword>
<dbReference type="PATRIC" id="fig|13035.3.peg.1304"/>
<evidence type="ECO:0000313" key="3">
    <source>
        <dbReference type="Proteomes" id="UP000010482"/>
    </source>
</evidence>
<feature type="transmembrane region" description="Helical" evidence="1">
    <location>
        <begin position="51"/>
        <end position="74"/>
    </location>
</feature>
<dbReference type="eggNOG" id="COG2211">
    <property type="taxonomic scope" value="Bacteria"/>
</dbReference>
<reference evidence="2" key="1">
    <citation type="submission" date="2012-04" db="EMBL/GenBank/DDBJ databases">
        <title>Finished genome of Dactylococcopsis salina PCC 8305.</title>
        <authorList>
            <consortium name="US DOE Joint Genome Institute"/>
            <person name="Gugger M."/>
            <person name="Coursin T."/>
            <person name="Rippka R."/>
            <person name="Tandeau De Marsac N."/>
            <person name="Huntemann M."/>
            <person name="Wei C.-L."/>
            <person name="Han J."/>
            <person name="Detter J.C."/>
            <person name="Han C."/>
            <person name="Tapia R."/>
            <person name="Daligault H."/>
            <person name="Chen A."/>
            <person name="Krypides N."/>
            <person name="Mavromatis K."/>
            <person name="Markowitz V."/>
            <person name="Szeto E."/>
            <person name="Ivanova N."/>
            <person name="Ovchinnikova G."/>
            <person name="Pagani I."/>
            <person name="Pati A."/>
            <person name="Goodwin L."/>
            <person name="Peters L."/>
            <person name="Pitluck S."/>
            <person name="Woyke T."/>
            <person name="Kerfeld C."/>
        </authorList>
    </citation>
    <scope>NUCLEOTIDE SEQUENCE [LARGE SCALE GENOMIC DNA]</scope>
    <source>
        <strain evidence="2">PCC 8305</strain>
    </source>
</reference>
<protein>
    <submittedName>
        <fullName evidence="2">Na+/melibiose symporter-like transporter</fullName>
    </submittedName>
</protein>
<evidence type="ECO:0000256" key="1">
    <source>
        <dbReference type="SAM" id="Phobius"/>
    </source>
</evidence>
<feature type="transmembrane region" description="Helical" evidence="1">
    <location>
        <begin position="111"/>
        <end position="133"/>
    </location>
</feature>
<dbReference type="PANTHER" id="PTHR11328:SF24">
    <property type="entry name" value="MAJOR FACILITATOR SUPERFAMILY (MFS) PROFILE DOMAIN-CONTAINING PROTEIN"/>
    <property type="match status" value="1"/>
</dbReference>
<dbReference type="CDD" id="cd17332">
    <property type="entry name" value="MFS_MelB_like"/>
    <property type="match status" value="1"/>
</dbReference>
<dbReference type="SUPFAM" id="SSF103473">
    <property type="entry name" value="MFS general substrate transporter"/>
    <property type="match status" value="1"/>
</dbReference>
<dbReference type="OrthoDB" id="9764596at2"/>
<dbReference type="Proteomes" id="UP000010482">
    <property type="component" value="Chromosome"/>
</dbReference>
<proteinExistence type="predicted"/>
<feature type="transmembrane region" description="Helical" evidence="1">
    <location>
        <begin position="154"/>
        <end position="175"/>
    </location>
</feature>
<evidence type="ECO:0000313" key="2">
    <source>
        <dbReference type="EMBL" id="AFZ49861.1"/>
    </source>
</evidence>
<feature type="transmembrane region" description="Helical" evidence="1">
    <location>
        <begin position="233"/>
        <end position="256"/>
    </location>
</feature>
<sequence length="458" mass="51132">MTSTPLAEDKLSISTRIAYGIGDFGPSMSLNVLIIFFFFFLTTVAGVPPNIAGTILLISKGGNAIATLIVGSLSDHTRSRWGRRHSWMLGSAPFFALSFALHWWVPPLTSWGLYSYYLLVAIVFQVSFACFLIPYSALLTDISENNKEHIRLNGWRFSFAMVASTFSLLLMQVLTIGNDEPQRQLPILGTVCAIAILISIGWCCWGTEEAELKAASRRVNFQDLKQIASNRPFWLLLGIYAFSWMALLVAPTILPYFIVNNLRLPESAITSITLIMKIATFAALFIWKPISEWLGKKASFWLGISIWIIGNCGLFYLQPEQPQWIYFIAALQGMGMAAAYLIPPSMVPEAIDWDELKTGQRREGVFNSIMLFANKMAQALGLFLFGQILSFAGFRESLPPMEQPESAIGAIAITVILLPTLPLIGSLILLFFYPIDIETHQQTVFKLQQQRSTQTSNQ</sequence>
<gene>
    <name evidence="2" type="ORF">Dacsa_1159</name>
</gene>
<feature type="transmembrane region" description="Helical" evidence="1">
    <location>
        <begin position="364"/>
        <end position="388"/>
    </location>
</feature>
<accession>K9YSE3</accession>
<name>K9YSE3_DACS8</name>
<dbReference type="Gene3D" id="1.20.1250.20">
    <property type="entry name" value="MFS general substrate transporter like domains"/>
    <property type="match status" value="2"/>
</dbReference>
<feature type="transmembrane region" description="Helical" evidence="1">
    <location>
        <begin position="299"/>
        <end position="318"/>
    </location>
</feature>
<dbReference type="InterPro" id="IPR039672">
    <property type="entry name" value="MFS_2"/>
</dbReference>
<feature type="transmembrane region" description="Helical" evidence="1">
    <location>
        <begin position="187"/>
        <end position="207"/>
    </location>
</feature>
<keyword evidence="1" id="KW-1133">Transmembrane helix</keyword>
<dbReference type="PANTHER" id="PTHR11328">
    <property type="entry name" value="MAJOR FACILITATOR SUPERFAMILY DOMAIN-CONTAINING PROTEIN"/>
    <property type="match status" value="1"/>
</dbReference>
<feature type="transmembrane region" description="Helical" evidence="1">
    <location>
        <begin position="268"/>
        <end position="287"/>
    </location>
</feature>
<feature type="transmembrane region" description="Helical" evidence="1">
    <location>
        <begin position="21"/>
        <end position="45"/>
    </location>
</feature>
<feature type="transmembrane region" description="Helical" evidence="1">
    <location>
        <begin position="324"/>
        <end position="343"/>
    </location>
</feature>
<dbReference type="GO" id="GO:0005886">
    <property type="term" value="C:plasma membrane"/>
    <property type="evidence" value="ECO:0007669"/>
    <property type="project" value="TreeGrafter"/>
</dbReference>